<evidence type="ECO:0000259" key="9">
    <source>
        <dbReference type="SMART" id="SM01320"/>
    </source>
</evidence>
<comment type="caution">
    <text evidence="10">The sequence shown here is derived from an EMBL/GenBank/DDBJ whole genome shotgun (WGS) entry which is preliminary data.</text>
</comment>
<dbReference type="PANTHER" id="PTHR31145">
    <property type="entry name" value="INTEGRAL MEMBRANE PROTEIN (AFU_ORTHOLOGUE AFUA_7G01610)"/>
    <property type="match status" value="1"/>
</dbReference>
<sequence length="780" mass="86881">MTVLFHLTGNTALVNESVMMYLGIYAYGEPRFNLTFNPCNANIDSLCPMNASTEIEALAVIPVSESDISLVPDIALSIPDFEGMAILRIFSNSTESQIACYSAVLTNGATFSHPYAVAPVLGGFAAIAAIFSFLTTMHGDSVSESRKHYAHGVSIFMVFAIYQHIFFTGMLSMNWPSVLVAFWSNYAWSSGMIYSTRMQNAINGFLGSNQGNISMVGAAETGVDSNNLGGGYSIAQIYKRTMSNLPFSSSRSGVESLTARAMETSLMKRDGIANKSTGYTWYGNPVRPGLPLPGNYSGFSGTLAQEDIPASDAFMTGLIWFLVLIAGIVLAITLIKVTLEFLFKTQVIKTPRVAYFRQHWAKFIGAAIFRTLYIAFFMFMALTLFQFDFGGSAGVLGIAAVVFALFVVVMFGAIGFAMYYQWRAGRLVLGHDKVCFAYEPVFGFVPCVTVLLESSLGEKPGRRKTFGYIPWFGFRSAQRKDGEYLAHENERFTVRFGWLVSRYRDSRWWFPSVWLVYDLVRACFYGGAANHPLVQVFGLLAVECIAFILIVKIKPFEATRLNLILIYFLGFSKILTVALSSAFEVRFDQDRIICTVIGVVIIVIQGILTIVLMIAILVGAVSSYMSLTRNHEGFHPRRWNGIRRKYLKHIDFAATDRPAPPPPPPPPAPLIPAEPYFKVGSVVRQLKIEDEDEQYLAHRDESLSSSNRGYNHEDQTDTPTKAPSRPHSILSQTSTSNLPFGARPHLRHTIRLRFSVMIYDRDVHFHLRVYIADRAPETNN</sequence>
<name>A0A0G2DUG3_PHACM</name>
<feature type="transmembrane region" description="Helical" evidence="8">
    <location>
        <begin position="595"/>
        <end position="621"/>
    </location>
</feature>
<evidence type="ECO:0000256" key="2">
    <source>
        <dbReference type="ARBA" id="ARBA00010642"/>
    </source>
</evidence>
<dbReference type="InterPro" id="IPR040241">
    <property type="entry name" value="TRP_Flc/Pkd2-like"/>
</dbReference>
<feature type="transmembrane region" description="Helical" evidence="8">
    <location>
        <begin position="363"/>
        <end position="387"/>
    </location>
</feature>
<evidence type="ECO:0000256" key="7">
    <source>
        <dbReference type="SAM" id="MobiDB-lite"/>
    </source>
</evidence>
<dbReference type="InterPro" id="IPR032800">
    <property type="entry name" value="TRP_N"/>
</dbReference>
<feature type="compositionally biased region" description="Polar residues" evidence="7">
    <location>
        <begin position="729"/>
        <end position="738"/>
    </location>
</feature>
<keyword evidence="11" id="KW-1185">Reference proteome</keyword>
<dbReference type="Pfam" id="PF14558">
    <property type="entry name" value="TRP_N"/>
    <property type="match status" value="1"/>
</dbReference>
<dbReference type="Proteomes" id="UP000053317">
    <property type="component" value="Unassembled WGS sequence"/>
</dbReference>
<feature type="transmembrane region" description="Helical" evidence="8">
    <location>
        <begin position="393"/>
        <end position="420"/>
    </location>
</feature>
<evidence type="ECO:0000256" key="4">
    <source>
        <dbReference type="ARBA" id="ARBA00022729"/>
    </source>
</evidence>
<dbReference type="Pfam" id="PF06011">
    <property type="entry name" value="TRP"/>
    <property type="match status" value="1"/>
</dbReference>
<keyword evidence="6 8" id="KW-0472">Membrane</keyword>
<dbReference type="AlphaFoldDB" id="A0A0G2DUG3"/>
<evidence type="ECO:0000256" key="6">
    <source>
        <dbReference type="ARBA" id="ARBA00023136"/>
    </source>
</evidence>
<evidence type="ECO:0000256" key="8">
    <source>
        <dbReference type="SAM" id="Phobius"/>
    </source>
</evidence>
<keyword evidence="4" id="KW-0732">Signal</keyword>
<dbReference type="PANTHER" id="PTHR31145:SF7">
    <property type="entry name" value="TRP-LIKE ION CHANNEL"/>
    <property type="match status" value="1"/>
</dbReference>
<protein>
    <submittedName>
        <fullName evidence="10">Putative transient receptor potential ion channel</fullName>
    </submittedName>
</protein>
<feature type="transmembrane region" description="Helical" evidence="8">
    <location>
        <begin position="115"/>
        <end position="137"/>
    </location>
</feature>
<dbReference type="GO" id="GO:0055085">
    <property type="term" value="P:transmembrane transport"/>
    <property type="evidence" value="ECO:0007669"/>
    <property type="project" value="TreeGrafter"/>
</dbReference>
<organism evidence="10 11">
    <name type="scientific">Phaeomoniella chlamydospora</name>
    <name type="common">Phaeoacremonium chlamydosporum</name>
    <dbReference type="NCBI Taxonomy" id="158046"/>
    <lineage>
        <taxon>Eukaryota</taxon>
        <taxon>Fungi</taxon>
        <taxon>Dikarya</taxon>
        <taxon>Ascomycota</taxon>
        <taxon>Pezizomycotina</taxon>
        <taxon>Eurotiomycetes</taxon>
        <taxon>Chaetothyriomycetidae</taxon>
        <taxon>Phaeomoniellales</taxon>
        <taxon>Phaeomoniellaceae</taxon>
        <taxon>Phaeomoniella</taxon>
    </lineage>
</organism>
<keyword evidence="3 8" id="KW-0812">Transmembrane</keyword>
<feature type="transmembrane region" description="Helical" evidence="8">
    <location>
        <begin position="318"/>
        <end position="343"/>
    </location>
</feature>
<evidence type="ECO:0000256" key="1">
    <source>
        <dbReference type="ARBA" id="ARBA00004141"/>
    </source>
</evidence>
<evidence type="ECO:0000256" key="5">
    <source>
        <dbReference type="ARBA" id="ARBA00022989"/>
    </source>
</evidence>
<keyword evidence="5 8" id="KW-1133">Transmembrane helix</keyword>
<evidence type="ECO:0000313" key="10">
    <source>
        <dbReference type="EMBL" id="KKY14299.1"/>
    </source>
</evidence>
<dbReference type="OrthoDB" id="5377623at2759"/>
<evidence type="ECO:0000313" key="11">
    <source>
        <dbReference type="Proteomes" id="UP000053317"/>
    </source>
</evidence>
<keyword evidence="10" id="KW-0675">Receptor</keyword>
<dbReference type="GO" id="GO:0009272">
    <property type="term" value="P:fungal-type cell wall biogenesis"/>
    <property type="evidence" value="ECO:0007669"/>
    <property type="project" value="TreeGrafter"/>
</dbReference>
<feature type="transmembrane region" description="Helical" evidence="8">
    <location>
        <begin position="149"/>
        <end position="167"/>
    </location>
</feature>
<dbReference type="SMART" id="SM01320">
    <property type="entry name" value="TRP_N"/>
    <property type="match status" value="1"/>
</dbReference>
<feature type="transmembrane region" description="Helical" evidence="8">
    <location>
        <begin position="533"/>
        <end position="551"/>
    </location>
</feature>
<reference evidence="10 11" key="1">
    <citation type="submission" date="2015-05" db="EMBL/GenBank/DDBJ databases">
        <title>Distinctive expansion of gene families associated with plant cell wall degradation and secondary metabolism in the genomes of grapevine trunk pathogens.</title>
        <authorList>
            <person name="Lawrence D.P."/>
            <person name="Travadon R."/>
            <person name="Rolshausen P.E."/>
            <person name="Baumgartner K."/>
        </authorList>
    </citation>
    <scope>NUCLEOTIDE SEQUENCE [LARGE SCALE GENOMIC DNA]</scope>
    <source>
        <strain evidence="10">UCRPC4</strain>
    </source>
</reference>
<accession>A0A0G2DUG3</accession>
<gene>
    <name evidence="10" type="ORF">UCRPC4_g06807</name>
</gene>
<comment type="subcellular location">
    <subcellularLocation>
        <location evidence="1">Membrane</location>
        <topology evidence="1">Multi-pass membrane protein</topology>
    </subcellularLocation>
</comment>
<proteinExistence type="inferred from homology"/>
<reference evidence="10 11" key="2">
    <citation type="submission" date="2015-05" db="EMBL/GenBank/DDBJ databases">
        <authorList>
            <person name="Morales-Cruz A."/>
            <person name="Amrine K.C."/>
            <person name="Cantu D."/>
        </authorList>
    </citation>
    <scope>NUCLEOTIDE SEQUENCE [LARGE SCALE GENOMIC DNA]</scope>
    <source>
        <strain evidence="10">UCRPC4</strain>
    </source>
</reference>
<dbReference type="GO" id="GO:0016020">
    <property type="term" value="C:membrane"/>
    <property type="evidence" value="ECO:0007669"/>
    <property type="project" value="UniProtKB-SubCell"/>
</dbReference>
<dbReference type="InterPro" id="IPR010308">
    <property type="entry name" value="TRP_C"/>
</dbReference>
<feature type="transmembrane region" description="Helical" evidence="8">
    <location>
        <begin position="563"/>
        <end position="583"/>
    </location>
</feature>
<evidence type="ECO:0000256" key="3">
    <source>
        <dbReference type="ARBA" id="ARBA00022692"/>
    </source>
</evidence>
<comment type="similarity">
    <text evidence="2">Belongs to the transient receptor potential (TRP) ion channel family.</text>
</comment>
<feature type="region of interest" description="Disordered" evidence="7">
    <location>
        <begin position="700"/>
        <end position="742"/>
    </location>
</feature>
<dbReference type="EMBL" id="LCWF01000232">
    <property type="protein sequence ID" value="KKY14299.1"/>
    <property type="molecule type" value="Genomic_DNA"/>
</dbReference>
<feature type="domain" description="ML-like" evidence="9">
    <location>
        <begin position="1"/>
        <end position="112"/>
    </location>
</feature>